<keyword evidence="1" id="KW-0732">Signal</keyword>
<evidence type="ECO:0000256" key="1">
    <source>
        <dbReference type="SAM" id="SignalP"/>
    </source>
</evidence>
<protein>
    <submittedName>
        <fullName evidence="2">Uncharacterized protein</fullName>
    </submittedName>
</protein>
<dbReference type="AlphaFoldDB" id="A0A0H5R864"/>
<sequence length="109" mass="11601">MGRCRLWCAVILFSVLWIHDGAAIGPEEALPELSAILLSPAQENASPENPPLPPLAQVQASSDTLHHTYQTVVGLSVVLAGPTDGKNVLTRFAESATNLAKNLKNYGVQ</sequence>
<accession>A0A0H5R864</accession>
<feature type="chain" id="PRO_5005223082" evidence="1">
    <location>
        <begin position="24"/>
        <end position="109"/>
    </location>
</feature>
<proteinExistence type="predicted"/>
<evidence type="ECO:0000313" key="2">
    <source>
        <dbReference type="EMBL" id="CRZ09902.1"/>
    </source>
</evidence>
<feature type="signal peptide" evidence="1">
    <location>
        <begin position="1"/>
        <end position="23"/>
    </location>
</feature>
<organism evidence="2">
    <name type="scientific">Spongospora subterranea</name>
    <dbReference type="NCBI Taxonomy" id="70186"/>
    <lineage>
        <taxon>Eukaryota</taxon>
        <taxon>Sar</taxon>
        <taxon>Rhizaria</taxon>
        <taxon>Endomyxa</taxon>
        <taxon>Phytomyxea</taxon>
        <taxon>Plasmodiophorida</taxon>
        <taxon>Plasmodiophoridae</taxon>
        <taxon>Spongospora</taxon>
    </lineage>
</organism>
<dbReference type="EMBL" id="HACM01009460">
    <property type="protein sequence ID" value="CRZ09902.1"/>
    <property type="molecule type" value="Transcribed_RNA"/>
</dbReference>
<name>A0A0H5R864_9EUKA</name>
<reference evidence="2" key="1">
    <citation type="submission" date="2015-04" db="EMBL/GenBank/DDBJ databases">
        <title>The genome sequence of the plant pathogenic Rhizarian Plasmodiophora brassicae reveals insights in its biotrophic life cycle and the origin of chitin synthesis.</title>
        <authorList>
            <person name="Schwelm A."/>
            <person name="Fogelqvist J."/>
            <person name="Knaust A."/>
            <person name="Julke S."/>
            <person name="Lilja T."/>
            <person name="Dhandapani V."/>
            <person name="Bonilla-Rosso G."/>
            <person name="Karlsson M."/>
            <person name="Shevchenko A."/>
            <person name="Choi S.R."/>
            <person name="Kim H.G."/>
            <person name="Park J.Y."/>
            <person name="Lim Y.P."/>
            <person name="Ludwig-Muller J."/>
            <person name="Dixelius C."/>
        </authorList>
    </citation>
    <scope>NUCLEOTIDE SEQUENCE</scope>
    <source>
        <tissue evidence="2">Potato root galls</tissue>
    </source>
</reference>